<proteinExistence type="inferred from homology"/>
<dbReference type="GO" id="GO:0016747">
    <property type="term" value="F:acyltransferase activity, transferring groups other than amino-acyl groups"/>
    <property type="evidence" value="ECO:0007669"/>
    <property type="project" value="InterPro"/>
</dbReference>
<dbReference type="PROSITE" id="PS51191">
    <property type="entry name" value="FEMABX"/>
    <property type="match status" value="1"/>
</dbReference>
<dbReference type="InterPro" id="IPR050644">
    <property type="entry name" value="PG_Glycine_Bridge_Synth"/>
</dbReference>
<evidence type="ECO:0000256" key="3">
    <source>
        <dbReference type="ARBA" id="ARBA00022960"/>
    </source>
</evidence>
<dbReference type="EMBL" id="MHOS01000041">
    <property type="protein sequence ID" value="OGZ67256.1"/>
    <property type="molecule type" value="Genomic_DNA"/>
</dbReference>
<dbReference type="AlphaFoldDB" id="A0A1G2HXH8"/>
<dbReference type="GO" id="GO:0016755">
    <property type="term" value="F:aminoacyltransferase activity"/>
    <property type="evidence" value="ECO:0007669"/>
    <property type="project" value="InterPro"/>
</dbReference>
<evidence type="ECO:0000259" key="7">
    <source>
        <dbReference type="PROSITE" id="PS51186"/>
    </source>
</evidence>
<dbReference type="Pfam" id="PF02388">
    <property type="entry name" value="FemAB"/>
    <property type="match status" value="2"/>
</dbReference>
<keyword evidence="3" id="KW-0133">Cell shape</keyword>
<evidence type="ECO:0000256" key="2">
    <source>
        <dbReference type="ARBA" id="ARBA00022679"/>
    </source>
</evidence>
<gene>
    <name evidence="8" type="ORF">A3D35_00790</name>
</gene>
<dbReference type="STRING" id="1802206.A3D35_00790"/>
<dbReference type="GO" id="GO:0071555">
    <property type="term" value="P:cell wall organization"/>
    <property type="evidence" value="ECO:0007669"/>
    <property type="project" value="UniProtKB-KW"/>
</dbReference>
<dbReference type="InterPro" id="IPR016181">
    <property type="entry name" value="Acyl_CoA_acyltransferase"/>
</dbReference>
<feature type="domain" description="N-acetyltransferase" evidence="7">
    <location>
        <begin position="192"/>
        <end position="351"/>
    </location>
</feature>
<keyword evidence="4" id="KW-0573">Peptidoglycan synthesis</keyword>
<evidence type="ECO:0000256" key="6">
    <source>
        <dbReference type="ARBA" id="ARBA00023316"/>
    </source>
</evidence>
<keyword evidence="2" id="KW-0808">Transferase</keyword>
<dbReference type="PROSITE" id="PS51186">
    <property type="entry name" value="GNAT"/>
    <property type="match status" value="1"/>
</dbReference>
<comment type="similarity">
    <text evidence="1">Belongs to the FemABX family.</text>
</comment>
<evidence type="ECO:0000313" key="9">
    <source>
        <dbReference type="Proteomes" id="UP000176421"/>
    </source>
</evidence>
<dbReference type="GO" id="GO:0008360">
    <property type="term" value="P:regulation of cell shape"/>
    <property type="evidence" value="ECO:0007669"/>
    <property type="project" value="UniProtKB-KW"/>
</dbReference>
<dbReference type="InterPro" id="IPR003447">
    <property type="entry name" value="FEMABX"/>
</dbReference>
<keyword evidence="6" id="KW-0961">Cell wall biogenesis/degradation</keyword>
<evidence type="ECO:0000313" key="8">
    <source>
        <dbReference type="EMBL" id="OGZ67256.1"/>
    </source>
</evidence>
<comment type="caution">
    <text evidence="8">The sequence shown here is derived from an EMBL/GenBank/DDBJ whole genome shotgun (WGS) entry which is preliminary data.</text>
</comment>
<evidence type="ECO:0000256" key="5">
    <source>
        <dbReference type="ARBA" id="ARBA00023315"/>
    </source>
</evidence>
<dbReference type="SUPFAM" id="SSF55729">
    <property type="entry name" value="Acyl-CoA N-acyltransferases (Nat)"/>
    <property type="match status" value="2"/>
</dbReference>
<keyword evidence="5" id="KW-0012">Acyltransferase</keyword>
<protein>
    <recommendedName>
        <fullName evidence="7">N-acetyltransferase domain-containing protein</fullName>
    </recommendedName>
</protein>
<dbReference type="GO" id="GO:0009252">
    <property type="term" value="P:peptidoglycan biosynthetic process"/>
    <property type="evidence" value="ECO:0007669"/>
    <property type="project" value="UniProtKB-KW"/>
</dbReference>
<reference evidence="8 9" key="1">
    <citation type="journal article" date="2016" name="Nat. Commun.">
        <title>Thousands of microbial genomes shed light on interconnected biogeochemical processes in an aquifer system.</title>
        <authorList>
            <person name="Anantharaman K."/>
            <person name="Brown C.T."/>
            <person name="Hug L.A."/>
            <person name="Sharon I."/>
            <person name="Castelle C.J."/>
            <person name="Probst A.J."/>
            <person name="Thomas B.C."/>
            <person name="Singh A."/>
            <person name="Wilkins M.J."/>
            <person name="Karaoz U."/>
            <person name="Brodie E.L."/>
            <person name="Williams K.H."/>
            <person name="Hubbard S.S."/>
            <person name="Banfield J.F."/>
        </authorList>
    </citation>
    <scope>NUCLEOTIDE SEQUENCE [LARGE SCALE GENOMIC DNA]</scope>
</reference>
<dbReference type="Proteomes" id="UP000176421">
    <property type="component" value="Unassembled WGS sequence"/>
</dbReference>
<evidence type="ECO:0000256" key="4">
    <source>
        <dbReference type="ARBA" id="ARBA00022984"/>
    </source>
</evidence>
<sequence>MLTHLEIKEITNKQEWEDFLLKCERKTFLQSWNWGEFQQSLGYKIWRLGIVATQPRNDAEQTRNNAEEELVAVALVIKHTARRGNFLLVPHGPVVIKHETWSMKQTLEVLAEKLKEIAKKEKLDFIRINPICERSPENEKIFKDLGFRLRALHTHPESSWKLNIEPTQEEILSGLRKTTRYLVKQAEKNKVEIIQTFNIEDIEIFNKMHLEVVKRQKFIPFSLEYFKKEFSAFLQDDHIALFFAKYDGKIIAASYGIFWSGMAFYHHAALLPEYKKIPAAYLLQWNAIKEAKKRGCKVYDFWGYSDPVKYPKHPYSGPTLFKMGFGGYKDEYVKTQDLIISQKYWINYIIETIRRIKRGL</sequence>
<dbReference type="PANTHER" id="PTHR36174:SF1">
    <property type="entry name" value="LIPID II:GLYCINE GLYCYLTRANSFERASE"/>
    <property type="match status" value="1"/>
</dbReference>
<dbReference type="InterPro" id="IPR000182">
    <property type="entry name" value="GNAT_dom"/>
</dbReference>
<name>A0A1G2HXH8_9BACT</name>
<accession>A0A1G2HXH8</accession>
<organism evidence="8 9">
    <name type="scientific">Candidatus Staskawiczbacteria bacterium RIFCSPHIGHO2_02_FULL_34_9</name>
    <dbReference type="NCBI Taxonomy" id="1802206"/>
    <lineage>
        <taxon>Bacteria</taxon>
        <taxon>Candidatus Staskawicziibacteriota</taxon>
    </lineage>
</organism>
<evidence type="ECO:0000256" key="1">
    <source>
        <dbReference type="ARBA" id="ARBA00009943"/>
    </source>
</evidence>
<dbReference type="PANTHER" id="PTHR36174">
    <property type="entry name" value="LIPID II:GLYCINE GLYCYLTRANSFERASE"/>
    <property type="match status" value="1"/>
</dbReference>
<dbReference type="Gene3D" id="3.40.630.30">
    <property type="match status" value="2"/>
</dbReference>